<dbReference type="OrthoDB" id="337038at2759"/>
<keyword evidence="2" id="KW-1185">Reference proteome</keyword>
<reference evidence="1 2" key="1">
    <citation type="submission" date="2013-11" db="EMBL/GenBank/DDBJ databases">
        <title>Draft genome of the bovine lungworm Dictyocaulus viviparus.</title>
        <authorList>
            <person name="Mitreva M."/>
        </authorList>
    </citation>
    <scope>NUCLEOTIDE SEQUENCE [LARGE SCALE GENOMIC DNA]</scope>
    <source>
        <strain evidence="1 2">HannoverDv2000</strain>
    </source>
</reference>
<dbReference type="STRING" id="29172.A0A0D8X9A8"/>
<dbReference type="Gene3D" id="3.40.33.10">
    <property type="entry name" value="CAP"/>
    <property type="match status" value="1"/>
</dbReference>
<accession>A0A0D8X9A8</accession>
<proteinExistence type="predicted"/>
<reference evidence="2" key="2">
    <citation type="journal article" date="2016" name="Sci. Rep.">
        <title>Dictyocaulus viviparus genome, variome and transcriptome elucidate lungworm biology and support future intervention.</title>
        <authorList>
            <person name="McNulty S.N."/>
            <person name="Strube C."/>
            <person name="Rosa B.A."/>
            <person name="Martin J.C."/>
            <person name="Tyagi R."/>
            <person name="Choi Y.J."/>
            <person name="Wang Q."/>
            <person name="Hallsworth Pepin K."/>
            <person name="Zhang X."/>
            <person name="Ozersky P."/>
            <person name="Wilson R.K."/>
            <person name="Sternberg P.W."/>
            <person name="Gasser R.B."/>
            <person name="Mitreva M."/>
        </authorList>
    </citation>
    <scope>NUCLEOTIDE SEQUENCE [LARGE SCALE GENOMIC DNA]</scope>
    <source>
        <strain evidence="2">HannoverDv2000</strain>
    </source>
</reference>
<organism evidence="1 2">
    <name type="scientific">Dictyocaulus viviparus</name>
    <name type="common">Bovine lungworm</name>
    <dbReference type="NCBI Taxonomy" id="29172"/>
    <lineage>
        <taxon>Eukaryota</taxon>
        <taxon>Metazoa</taxon>
        <taxon>Ecdysozoa</taxon>
        <taxon>Nematoda</taxon>
        <taxon>Chromadorea</taxon>
        <taxon>Rhabditida</taxon>
        <taxon>Rhabditina</taxon>
        <taxon>Rhabditomorpha</taxon>
        <taxon>Strongyloidea</taxon>
        <taxon>Metastrongylidae</taxon>
        <taxon>Dictyocaulus</taxon>
    </lineage>
</organism>
<protein>
    <submittedName>
        <fullName evidence="1">Uncharacterized protein</fullName>
    </submittedName>
</protein>
<sequence length="61" mass="6884">MTYYKTGHFTQLIWKESQRIGIGVAIVHDDGRGNGLCQSTKPLYLIYIVVKYDPAVNALKV</sequence>
<dbReference type="InterPro" id="IPR035940">
    <property type="entry name" value="CAP_sf"/>
</dbReference>
<name>A0A0D8X9A8_DICVI</name>
<evidence type="ECO:0000313" key="1">
    <source>
        <dbReference type="EMBL" id="KJH40342.1"/>
    </source>
</evidence>
<evidence type="ECO:0000313" key="2">
    <source>
        <dbReference type="Proteomes" id="UP000053766"/>
    </source>
</evidence>
<dbReference type="EMBL" id="KN717336">
    <property type="protein sequence ID" value="KJH40342.1"/>
    <property type="molecule type" value="Genomic_DNA"/>
</dbReference>
<dbReference type="InterPro" id="IPR018244">
    <property type="entry name" value="Allrgn_V5/Tpx1_CS"/>
</dbReference>
<gene>
    <name evidence="1" type="ORF">DICVIV_13713</name>
</gene>
<dbReference type="SUPFAM" id="SSF55797">
    <property type="entry name" value="PR-1-like"/>
    <property type="match status" value="1"/>
</dbReference>
<dbReference type="Proteomes" id="UP000053766">
    <property type="component" value="Unassembled WGS sequence"/>
</dbReference>
<dbReference type="GO" id="GO:0005576">
    <property type="term" value="C:extracellular region"/>
    <property type="evidence" value="ECO:0007669"/>
    <property type="project" value="InterPro"/>
</dbReference>
<dbReference type="PROSITE" id="PS01009">
    <property type="entry name" value="CRISP_1"/>
    <property type="match status" value="1"/>
</dbReference>
<dbReference type="AlphaFoldDB" id="A0A0D8X9A8"/>